<evidence type="ECO:0000313" key="5">
    <source>
        <dbReference type="Proteomes" id="UP001632038"/>
    </source>
</evidence>
<name>A0ABD3CU10_9LAMI</name>
<dbReference type="PANTHER" id="PTHR31150">
    <property type="entry name" value="EXPRESSED PROTEIN"/>
    <property type="match status" value="1"/>
</dbReference>
<dbReference type="InterPro" id="IPR001841">
    <property type="entry name" value="Znf_RING"/>
</dbReference>
<keyword evidence="5" id="KW-1185">Reference proteome</keyword>
<keyword evidence="1" id="KW-0862">Zinc</keyword>
<reference evidence="5" key="1">
    <citation type="journal article" date="2024" name="IScience">
        <title>Strigolactones Initiate the Formation of Haustorium-like Structures in Castilleja.</title>
        <authorList>
            <person name="Buerger M."/>
            <person name="Peterson D."/>
            <person name="Chory J."/>
        </authorList>
    </citation>
    <scope>NUCLEOTIDE SEQUENCE [LARGE SCALE GENOMIC DNA]</scope>
</reference>
<gene>
    <name evidence="4" type="ORF">CASFOL_026116</name>
</gene>
<accession>A0ABD3CU10</accession>
<keyword evidence="1" id="KW-0863">Zinc-finger</keyword>
<evidence type="ECO:0000259" key="3">
    <source>
        <dbReference type="PROSITE" id="PS50089"/>
    </source>
</evidence>
<sequence>MSNPPASTARKEGKDEDSVTNDGGPSSFGDDTMFSFSPFTSSGFLDLNRSTDFNTGANSVDVNNVKSEFNREPDVSYPDGNDNVTTDCLTSFMLPWCDPAASYPMKSHGAEARTGRISSNRLPISGNFGIMGNYNDNDTTIFPHPYISSRHVAGDFLSLGVGDGAEIKPNSGFSTQAIASKLENQVPRSSQCKSSMVGQIPANTWNLDPFTGIASGVRTDGGGLSRPTLAGSSSLNPIEFPGLEAQQANPQYANFIINSTQPAAAASPSGIPVIHQRGRVSQQPIGPQISRPTSLASQFMPRQQQYSRRSYTNASFESSRNNLSDSLEGSSISHAQLGTLTPLTQTRQIVAGRRFPGGVRYRGSVPPLGNLTSQVQSTSTGVTNIYPSPESFQPVVHSGSSRDFGPVAVSGNSFYPRSSGLPFPRSSTIQSATAGPFPRRLGVQPYEPTVRTIGGTPAMCLPAQAYPVRPLLVSGQHHHGMPAQLPHHGMPAQLPTDFPRSDYSSGAQYLPNQAYPVRPLLVSGQHHHGMPAQLPTEFSRSDYSSGATAHLPAQAYPVRPLASSGQFTPVANYGDRPPGPFVSHPQLKRRATEIPSTALASQRRKVSDQPVVIRPPATGQRKSSPAPIPATSHVRTAPYHIKWKGFEEPLEPSGHKCLLCKRDISFTAEGQVYQPVIPPAVAVLACGHTFHEDCLQRITPVDYSIDPPCIPCALGESET</sequence>
<feature type="domain" description="RING-type" evidence="3">
    <location>
        <begin position="657"/>
        <end position="712"/>
    </location>
</feature>
<keyword evidence="1" id="KW-0479">Metal-binding</keyword>
<dbReference type="PANTHER" id="PTHR31150:SF19">
    <property type="entry name" value="RING-TYPE DOMAIN-CONTAINING PROTEIN"/>
    <property type="match status" value="1"/>
</dbReference>
<dbReference type="GO" id="GO:0008270">
    <property type="term" value="F:zinc ion binding"/>
    <property type="evidence" value="ECO:0007669"/>
    <property type="project" value="UniProtKB-KW"/>
</dbReference>
<organism evidence="4 5">
    <name type="scientific">Castilleja foliolosa</name>
    <dbReference type="NCBI Taxonomy" id="1961234"/>
    <lineage>
        <taxon>Eukaryota</taxon>
        <taxon>Viridiplantae</taxon>
        <taxon>Streptophyta</taxon>
        <taxon>Embryophyta</taxon>
        <taxon>Tracheophyta</taxon>
        <taxon>Spermatophyta</taxon>
        <taxon>Magnoliopsida</taxon>
        <taxon>eudicotyledons</taxon>
        <taxon>Gunneridae</taxon>
        <taxon>Pentapetalae</taxon>
        <taxon>asterids</taxon>
        <taxon>lamiids</taxon>
        <taxon>Lamiales</taxon>
        <taxon>Orobanchaceae</taxon>
        <taxon>Pedicularideae</taxon>
        <taxon>Castillejinae</taxon>
        <taxon>Castilleja</taxon>
    </lineage>
</organism>
<comment type="caution">
    <text evidence="4">The sequence shown here is derived from an EMBL/GenBank/DDBJ whole genome shotgun (WGS) entry which is preliminary data.</text>
</comment>
<evidence type="ECO:0000313" key="4">
    <source>
        <dbReference type="EMBL" id="KAL3633132.1"/>
    </source>
</evidence>
<dbReference type="AlphaFoldDB" id="A0ABD3CU10"/>
<dbReference type="EMBL" id="JAVIJP010000032">
    <property type="protein sequence ID" value="KAL3633132.1"/>
    <property type="molecule type" value="Genomic_DNA"/>
</dbReference>
<feature type="region of interest" description="Disordered" evidence="2">
    <location>
        <begin position="1"/>
        <end position="32"/>
    </location>
</feature>
<protein>
    <recommendedName>
        <fullName evidence="3">RING-type domain-containing protein</fullName>
    </recommendedName>
</protein>
<dbReference type="PROSITE" id="PS50089">
    <property type="entry name" value="ZF_RING_2"/>
    <property type="match status" value="1"/>
</dbReference>
<proteinExistence type="predicted"/>
<dbReference type="SUPFAM" id="SSF57850">
    <property type="entry name" value="RING/U-box"/>
    <property type="match status" value="1"/>
</dbReference>
<dbReference type="Proteomes" id="UP001632038">
    <property type="component" value="Unassembled WGS sequence"/>
</dbReference>
<feature type="region of interest" description="Disordered" evidence="2">
    <location>
        <begin position="279"/>
        <end position="327"/>
    </location>
</feature>
<evidence type="ECO:0000256" key="1">
    <source>
        <dbReference type="PROSITE-ProRule" id="PRU00175"/>
    </source>
</evidence>
<evidence type="ECO:0000256" key="2">
    <source>
        <dbReference type="SAM" id="MobiDB-lite"/>
    </source>
</evidence>